<sequence length="376" mass="41340">MDAIQQDNAGVKASETVRAVLAGELSYEAGLDALAGTPDADAVLVAAVDAAVDRLFQGGWQPAELHRVVARRGEPGQAQIVAEAVRRHLTRFREVDPRWRAQVDDLPAAGRTGADRTRPDRIELDRIRRHDAALGLLLELRRLPRIETLVPPPGTVGTARYQGADNRILDRVRALLAKAEGTEFPAEAEAFSAKAQELIAKHSIESVLTAAPESVPLARRVGVDHPYESEKAALLDAVARANHCHTVWSPELAFSTVFGFDADIDAVELLYTSLLVQANRAMARDEPVKGKARVKAFRRSFLVAYAHRIGERLERTTRHEIERHTDLLPVLRGRDLRVREAMAQSFPRTVRARGSRVDSLEGWESGRAAADEAKLG</sequence>
<dbReference type="Proteomes" id="UP000598174">
    <property type="component" value="Unassembled WGS sequence"/>
</dbReference>
<dbReference type="AlphaFoldDB" id="A0A919J6C3"/>
<dbReference type="InterPro" id="IPR024498">
    <property type="entry name" value="DUF2786"/>
</dbReference>
<feature type="domain" description="DUF2786" evidence="1">
    <location>
        <begin position="167"/>
        <end position="205"/>
    </location>
</feature>
<gene>
    <name evidence="3" type="ORF">Afe05nite_65300</name>
</gene>
<evidence type="ECO:0000313" key="4">
    <source>
        <dbReference type="Proteomes" id="UP000598174"/>
    </source>
</evidence>
<proteinExistence type="predicted"/>
<dbReference type="Pfam" id="PF23771">
    <property type="entry name" value="DUF7168"/>
    <property type="match status" value="1"/>
</dbReference>
<organism evidence="3 4">
    <name type="scientific">Paractinoplanes ferrugineus</name>
    <dbReference type="NCBI Taxonomy" id="113564"/>
    <lineage>
        <taxon>Bacteria</taxon>
        <taxon>Bacillati</taxon>
        <taxon>Actinomycetota</taxon>
        <taxon>Actinomycetes</taxon>
        <taxon>Micromonosporales</taxon>
        <taxon>Micromonosporaceae</taxon>
        <taxon>Paractinoplanes</taxon>
    </lineage>
</organism>
<reference evidence="3" key="1">
    <citation type="submission" date="2021-01" db="EMBL/GenBank/DDBJ databases">
        <title>Whole genome shotgun sequence of Actinoplanes ferrugineus NBRC 15555.</title>
        <authorList>
            <person name="Komaki H."/>
            <person name="Tamura T."/>
        </authorList>
    </citation>
    <scope>NUCLEOTIDE SEQUENCE</scope>
    <source>
        <strain evidence="3">NBRC 15555</strain>
    </source>
</reference>
<protein>
    <recommendedName>
        <fullName evidence="5">DUF2786 domain-containing protein</fullName>
    </recommendedName>
</protein>
<evidence type="ECO:0008006" key="5">
    <source>
        <dbReference type="Google" id="ProtNLM"/>
    </source>
</evidence>
<evidence type="ECO:0000313" key="3">
    <source>
        <dbReference type="EMBL" id="GIE14690.1"/>
    </source>
</evidence>
<accession>A0A919J6C3</accession>
<dbReference type="InterPro" id="IPR055592">
    <property type="entry name" value="DUF7168"/>
</dbReference>
<evidence type="ECO:0000259" key="1">
    <source>
        <dbReference type="Pfam" id="PF10979"/>
    </source>
</evidence>
<evidence type="ECO:0000259" key="2">
    <source>
        <dbReference type="Pfam" id="PF23771"/>
    </source>
</evidence>
<name>A0A919J6C3_9ACTN</name>
<dbReference type="RefSeq" id="WP_239118348.1">
    <property type="nucleotide sequence ID" value="NZ_BAAABP010000017.1"/>
</dbReference>
<feature type="domain" description="DUF7168" evidence="2">
    <location>
        <begin position="231"/>
        <end position="324"/>
    </location>
</feature>
<dbReference type="Pfam" id="PF10979">
    <property type="entry name" value="DUF2786"/>
    <property type="match status" value="1"/>
</dbReference>
<dbReference type="EMBL" id="BOMM01000057">
    <property type="protein sequence ID" value="GIE14690.1"/>
    <property type="molecule type" value="Genomic_DNA"/>
</dbReference>
<comment type="caution">
    <text evidence="3">The sequence shown here is derived from an EMBL/GenBank/DDBJ whole genome shotgun (WGS) entry which is preliminary data.</text>
</comment>
<keyword evidence="4" id="KW-1185">Reference proteome</keyword>